<dbReference type="Proteomes" id="UP001153076">
    <property type="component" value="Unassembled WGS sequence"/>
</dbReference>
<organism evidence="3 4">
    <name type="scientific">Carnegiea gigantea</name>
    <dbReference type="NCBI Taxonomy" id="171969"/>
    <lineage>
        <taxon>Eukaryota</taxon>
        <taxon>Viridiplantae</taxon>
        <taxon>Streptophyta</taxon>
        <taxon>Embryophyta</taxon>
        <taxon>Tracheophyta</taxon>
        <taxon>Spermatophyta</taxon>
        <taxon>Magnoliopsida</taxon>
        <taxon>eudicotyledons</taxon>
        <taxon>Gunneridae</taxon>
        <taxon>Pentapetalae</taxon>
        <taxon>Caryophyllales</taxon>
        <taxon>Cactineae</taxon>
        <taxon>Cactaceae</taxon>
        <taxon>Cactoideae</taxon>
        <taxon>Echinocereeae</taxon>
        <taxon>Carnegiea</taxon>
    </lineage>
</organism>
<feature type="compositionally biased region" description="Polar residues" evidence="1">
    <location>
        <begin position="295"/>
        <end position="304"/>
    </location>
</feature>
<dbReference type="AlphaFoldDB" id="A0A9Q1KKY6"/>
<dbReference type="Pfam" id="PF22936">
    <property type="entry name" value="Pol_BBD"/>
    <property type="match status" value="1"/>
</dbReference>
<name>A0A9Q1KKY6_9CARY</name>
<protein>
    <recommendedName>
        <fullName evidence="2">Retrovirus-related Pol polyprotein from transposon TNT 1-94-like beta-barrel domain-containing protein</fullName>
    </recommendedName>
</protein>
<feature type="domain" description="Retrovirus-related Pol polyprotein from transposon TNT 1-94-like beta-barrel" evidence="2">
    <location>
        <begin position="131"/>
        <end position="204"/>
    </location>
</feature>
<evidence type="ECO:0000259" key="2">
    <source>
        <dbReference type="Pfam" id="PF22936"/>
    </source>
</evidence>
<evidence type="ECO:0000313" key="4">
    <source>
        <dbReference type="Proteomes" id="UP001153076"/>
    </source>
</evidence>
<comment type="caution">
    <text evidence="3">The sequence shown here is derived from an EMBL/GenBank/DDBJ whole genome shotgun (WGS) entry which is preliminary data.</text>
</comment>
<reference evidence="3" key="1">
    <citation type="submission" date="2022-04" db="EMBL/GenBank/DDBJ databases">
        <title>Carnegiea gigantea Genome sequencing and assembly v2.</title>
        <authorList>
            <person name="Copetti D."/>
            <person name="Sanderson M.J."/>
            <person name="Burquez A."/>
            <person name="Wojciechowski M.F."/>
        </authorList>
    </citation>
    <scope>NUCLEOTIDE SEQUENCE</scope>
    <source>
        <strain evidence="3">SGP5-SGP5p</strain>
        <tissue evidence="3">Aerial part</tissue>
    </source>
</reference>
<dbReference type="InterPro" id="IPR054722">
    <property type="entry name" value="PolX-like_BBD"/>
</dbReference>
<accession>A0A9Q1KKY6</accession>
<evidence type="ECO:0000256" key="1">
    <source>
        <dbReference type="SAM" id="MobiDB-lite"/>
    </source>
</evidence>
<feature type="region of interest" description="Disordered" evidence="1">
    <location>
        <begin position="295"/>
        <end position="323"/>
    </location>
</feature>
<proteinExistence type="predicted"/>
<dbReference type="OrthoDB" id="1745225at2759"/>
<keyword evidence="4" id="KW-1185">Reference proteome</keyword>
<dbReference type="PANTHER" id="PTHR34222">
    <property type="entry name" value="GAG_PRE-INTEGRS DOMAIN-CONTAINING PROTEIN"/>
    <property type="match status" value="1"/>
</dbReference>
<dbReference type="PANTHER" id="PTHR34222:SF97">
    <property type="entry name" value="CATALYTIC REGION, PUTATIVE-RELATED"/>
    <property type="match status" value="1"/>
</dbReference>
<sequence length="323" mass="35624">MMSKNAETRCTVCVVKGHFKEKCWKVIGYPSWHPRGKENSQRKGGTNKQGQLYTSFGGRTSRLGFKVANQAEVAEQPVPGLTSQQIKLLKLLPTSSNSSSVSHSEETDEDIDHSYAGIAANFHAKKEPIDWVIDTGATDHMTSLSEYLHEIKHRNAKSCIKLPNGIQIPITQYGNVHLCNDLVLKDTLVVPTFKYNLLPASKFCKDNNCLAIFHEEICSFQDCATWKSDPASAMGDNAVSYSSEDTTPTGEPTSTTTVSPQTAVEQRHEAQLVRRSAQVKKTPTWMSDFVTQVTKSQNSSTLDMDNTPVGAVFESLSTQSDSE</sequence>
<feature type="compositionally biased region" description="Low complexity" evidence="1">
    <location>
        <begin position="242"/>
        <end position="260"/>
    </location>
</feature>
<gene>
    <name evidence="3" type="ORF">Cgig2_013851</name>
</gene>
<feature type="region of interest" description="Disordered" evidence="1">
    <location>
        <begin position="236"/>
        <end position="267"/>
    </location>
</feature>
<dbReference type="EMBL" id="JAKOGI010000093">
    <property type="protein sequence ID" value="KAJ8444572.1"/>
    <property type="molecule type" value="Genomic_DNA"/>
</dbReference>
<evidence type="ECO:0000313" key="3">
    <source>
        <dbReference type="EMBL" id="KAJ8444572.1"/>
    </source>
</evidence>